<accession>A0A6A5X4K8</accession>
<evidence type="ECO:0000313" key="4">
    <source>
        <dbReference type="Proteomes" id="UP000799779"/>
    </source>
</evidence>
<organism evidence="3 4">
    <name type="scientific">Amniculicola lignicola CBS 123094</name>
    <dbReference type="NCBI Taxonomy" id="1392246"/>
    <lineage>
        <taxon>Eukaryota</taxon>
        <taxon>Fungi</taxon>
        <taxon>Dikarya</taxon>
        <taxon>Ascomycota</taxon>
        <taxon>Pezizomycotina</taxon>
        <taxon>Dothideomycetes</taxon>
        <taxon>Pleosporomycetidae</taxon>
        <taxon>Pleosporales</taxon>
        <taxon>Amniculicolaceae</taxon>
        <taxon>Amniculicola</taxon>
    </lineage>
</organism>
<feature type="chain" id="PRO_5025614972" evidence="2">
    <location>
        <begin position="20"/>
        <end position="109"/>
    </location>
</feature>
<feature type="signal peptide" evidence="2">
    <location>
        <begin position="1"/>
        <end position="19"/>
    </location>
</feature>
<proteinExistence type="predicted"/>
<evidence type="ECO:0000256" key="1">
    <source>
        <dbReference type="SAM" id="MobiDB-lite"/>
    </source>
</evidence>
<protein>
    <submittedName>
        <fullName evidence="3">Uncharacterized protein</fullName>
    </submittedName>
</protein>
<keyword evidence="4" id="KW-1185">Reference proteome</keyword>
<name>A0A6A5X4K8_9PLEO</name>
<reference evidence="3" key="1">
    <citation type="journal article" date="2020" name="Stud. Mycol.">
        <title>101 Dothideomycetes genomes: a test case for predicting lifestyles and emergence of pathogens.</title>
        <authorList>
            <person name="Haridas S."/>
            <person name="Albert R."/>
            <person name="Binder M."/>
            <person name="Bloem J."/>
            <person name="Labutti K."/>
            <person name="Salamov A."/>
            <person name="Andreopoulos B."/>
            <person name="Baker S."/>
            <person name="Barry K."/>
            <person name="Bills G."/>
            <person name="Bluhm B."/>
            <person name="Cannon C."/>
            <person name="Castanera R."/>
            <person name="Culley D."/>
            <person name="Daum C."/>
            <person name="Ezra D."/>
            <person name="Gonzalez J."/>
            <person name="Henrissat B."/>
            <person name="Kuo A."/>
            <person name="Liang C."/>
            <person name="Lipzen A."/>
            <person name="Lutzoni F."/>
            <person name="Magnuson J."/>
            <person name="Mondo S."/>
            <person name="Nolan M."/>
            <person name="Ohm R."/>
            <person name="Pangilinan J."/>
            <person name="Park H.-J."/>
            <person name="Ramirez L."/>
            <person name="Alfaro M."/>
            <person name="Sun H."/>
            <person name="Tritt A."/>
            <person name="Yoshinaga Y."/>
            <person name="Zwiers L.-H."/>
            <person name="Turgeon B."/>
            <person name="Goodwin S."/>
            <person name="Spatafora J."/>
            <person name="Crous P."/>
            <person name="Grigoriev I."/>
        </authorList>
    </citation>
    <scope>NUCLEOTIDE SEQUENCE</scope>
    <source>
        <strain evidence="3">CBS 123094</strain>
    </source>
</reference>
<evidence type="ECO:0000256" key="2">
    <source>
        <dbReference type="SAM" id="SignalP"/>
    </source>
</evidence>
<dbReference type="EMBL" id="ML977556">
    <property type="protein sequence ID" value="KAF2007771.1"/>
    <property type="molecule type" value="Genomic_DNA"/>
</dbReference>
<dbReference type="Proteomes" id="UP000799779">
    <property type="component" value="Unassembled WGS sequence"/>
</dbReference>
<sequence>MKLTAILLLLVAFAATVLAGHPLDGEYKPARVARIPRKCMICQNRLLNCITGDNGLDYDGCEKAICERYWGCDECGFKRENCKPKGPWGTLEDNQPMEDGPDTQEAAAN</sequence>
<feature type="region of interest" description="Disordered" evidence="1">
    <location>
        <begin position="86"/>
        <end position="109"/>
    </location>
</feature>
<keyword evidence="2" id="KW-0732">Signal</keyword>
<dbReference type="AlphaFoldDB" id="A0A6A5X4K8"/>
<gene>
    <name evidence="3" type="ORF">P154DRAFT_568599</name>
</gene>
<evidence type="ECO:0000313" key="3">
    <source>
        <dbReference type="EMBL" id="KAF2007771.1"/>
    </source>
</evidence>